<dbReference type="OrthoDB" id="10261951at2759"/>
<keyword evidence="3" id="KW-1185">Reference proteome</keyword>
<reference evidence="2 3" key="1">
    <citation type="submission" date="2016-12" db="EMBL/GenBank/DDBJ databases">
        <title>The genomes of Aspergillus section Nigri reveals drivers in fungal speciation.</title>
        <authorList>
            <consortium name="DOE Joint Genome Institute"/>
            <person name="Vesth T.C."/>
            <person name="Nybo J."/>
            <person name="Theobald S."/>
            <person name="Brandl J."/>
            <person name="Frisvad J.C."/>
            <person name="Nielsen K.F."/>
            <person name="Lyhne E.K."/>
            <person name="Kogle M.E."/>
            <person name="Kuo A."/>
            <person name="Riley R."/>
            <person name="Clum A."/>
            <person name="Nolan M."/>
            <person name="Lipzen A."/>
            <person name="Salamov A."/>
            <person name="Henrissat B."/>
            <person name="Wiebenga A."/>
            <person name="De Vries R.P."/>
            <person name="Grigoriev I.V."/>
            <person name="Mortensen U.H."/>
            <person name="Andersen M.R."/>
            <person name="Baker S.E."/>
        </authorList>
    </citation>
    <scope>NUCLEOTIDE SEQUENCE [LARGE SCALE GENOMIC DNA]</scope>
    <source>
        <strain evidence="2 3">IBT 23096</strain>
    </source>
</reference>
<evidence type="ECO:0000313" key="3">
    <source>
        <dbReference type="Proteomes" id="UP000234275"/>
    </source>
</evidence>
<dbReference type="AlphaFoldDB" id="A0A2I2GB53"/>
<gene>
    <name evidence="2" type="ORF">P170DRAFT_473675</name>
</gene>
<dbReference type="VEuPathDB" id="FungiDB:P170DRAFT_473675"/>
<organism evidence="2 3">
    <name type="scientific">Aspergillus steynii IBT 23096</name>
    <dbReference type="NCBI Taxonomy" id="1392250"/>
    <lineage>
        <taxon>Eukaryota</taxon>
        <taxon>Fungi</taxon>
        <taxon>Dikarya</taxon>
        <taxon>Ascomycota</taxon>
        <taxon>Pezizomycotina</taxon>
        <taxon>Eurotiomycetes</taxon>
        <taxon>Eurotiomycetidae</taxon>
        <taxon>Eurotiales</taxon>
        <taxon>Aspergillaceae</taxon>
        <taxon>Aspergillus</taxon>
        <taxon>Aspergillus subgen. Circumdati</taxon>
    </lineage>
</organism>
<dbReference type="RefSeq" id="XP_024705402.1">
    <property type="nucleotide sequence ID" value="XM_024853074.1"/>
</dbReference>
<name>A0A2I2GB53_9EURO</name>
<evidence type="ECO:0000313" key="2">
    <source>
        <dbReference type="EMBL" id="PLB50100.1"/>
    </source>
</evidence>
<dbReference type="Proteomes" id="UP000234275">
    <property type="component" value="Unassembled WGS sequence"/>
</dbReference>
<feature type="compositionally biased region" description="Polar residues" evidence="1">
    <location>
        <begin position="153"/>
        <end position="164"/>
    </location>
</feature>
<feature type="region of interest" description="Disordered" evidence="1">
    <location>
        <begin position="220"/>
        <end position="243"/>
    </location>
</feature>
<comment type="caution">
    <text evidence="2">The sequence shown here is derived from an EMBL/GenBank/DDBJ whole genome shotgun (WGS) entry which is preliminary data.</text>
</comment>
<dbReference type="Pfam" id="PF11905">
    <property type="entry name" value="DUF3425"/>
    <property type="match status" value="1"/>
</dbReference>
<dbReference type="STRING" id="1392250.A0A2I2GB53"/>
<feature type="region of interest" description="Disordered" evidence="1">
    <location>
        <begin position="122"/>
        <end position="201"/>
    </location>
</feature>
<sequence length="507" mass="56535">MSDSEANVPTRNARNRRKPRTVSSLTAQQIQHKRDLDRKAQRELRQRARSRVLDLEQDLARAKASSSERERSMMDEIQNLREENRRLRDCLESIGQFALNGLSTEESAQPMHERRSPDLVAMDDATHEPDNGPLQDDASTLSNGPVDIGPGTTGSTGNAVNNENTGAPGTTGTPITMAIPGNTRSTNHLGQDFTHNSHHQDAFRWSTNPQEESRQVLPDSYHDNTVSTGVELPSPDSESLAGQSIVDRPRQPDHYLDCTSHTQECIVAPSTTTVVTPASSIAANTLIQPPTSTTIASILPKHRSATCPLDQILLDFASSRRSLAAKGFPIDVVVGPSQPCLQAVVNRLSTGEVHATSRVLAEVLATFSHVALPEKLAFMFVMFRTMRWQLSSTDSNYDEMPRWLRPTAVQITVPHAAWIDNIPWPRVRDMLIENPEKYPFPVFSELYSENVTVNWPYDSMDTVSHQGDSLIFNPIFEKHVRKLDNWTVSGHFRDYLPEMTAAIYGRD</sequence>
<feature type="compositionally biased region" description="Polar residues" evidence="1">
    <location>
        <begin position="21"/>
        <end position="30"/>
    </location>
</feature>
<feature type="region of interest" description="Disordered" evidence="1">
    <location>
        <begin position="1"/>
        <end position="44"/>
    </location>
</feature>
<dbReference type="CDD" id="cd14688">
    <property type="entry name" value="bZIP_YAP"/>
    <property type="match status" value="1"/>
</dbReference>
<feature type="compositionally biased region" description="Basic and acidic residues" evidence="1">
    <location>
        <begin position="32"/>
        <end position="44"/>
    </location>
</feature>
<dbReference type="EMBL" id="MSFO01000003">
    <property type="protein sequence ID" value="PLB50100.1"/>
    <property type="molecule type" value="Genomic_DNA"/>
</dbReference>
<evidence type="ECO:0008006" key="4">
    <source>
        <dbReference type="Google" id="ProtNLM"/>
    </source>
</evidence>
<proteinExistence type="predicted"/>
<dbReference type="PANTHER" id="PTHR37012:SF2">
    <property type="entry name" value="BZIP DOMAIN-CONTAINING PROTEIN-RELATED"/>
    <property type="match status" value="1"/>
</dbReference>
<evidence type="ECO:0000256" key="1">
    <source>
        <dbReference type="SAM" id="MobiDB-lite"/>
    </source>
</evidence>
<accession>A0A2I2GB53</accession>
<feature type="compositionally biased region" description="Polar residues" evidence="1">
    <location>
        <begin position="1"/>
        <end position="12"/>
    </location>
</feature>
<dbReference type="InterPro" id="IPR021833">
    <property type="entry name" value="DUF3425"/>
</dbReference>
<dbReference type="GeneID" id="36560772"/>
<protein>
    <recommendedName>
        <fullName evidence="4">BZIP domain-containing protein</fullName>
    </recommendedName>
</protein>
<dbReference type="PANTHER" id="PTHR37012">
    <property type="entry name" value="B-ZIP TRANSCRIPTION FACTOR (EUROFUNG)-RELATED"/>
    <property type="match status" value="1"/>
</dbReference>
<feature type="compositionally biased region" description="Low complexity" evidence="1">
    <location>
        <begin position="165"/>
        <end position="181"/>
    </location>
</feature>